<dbReference type="AlphaFoldDB" id="A0A5A8CAP4"/>
<comment type="caution">
    <text evidence="10">The sequence shown here is derived from an EMBL/GenBank/DDBJ whole genome shotgun (WGS) entry which is preliminary data.</text>
</comment>
<evidence type="ECO:0000256" key="1">
    <source>
        <dbReference type="ARBA" id="ARBA00000085"/>
    </source>
</evidence>
<dbReference type="SUPFAM" id="SSF52172">
    <property type="entry name" value="CheY-like"/>
    <property type="match status" value="1"/>
</dbReference>
<dbReference type="EC" id="2.7.13.3" evidence="2"/>
<dbReference type="PRINTS" id="PR00344">
    <property type="entry name" value="BCTRLSENSOR"/>
</dbReference>
<feature type="transmembrane region" description="Helical" evidence="7">
    <location>
        <begin position="6"/>
        <end position="23"/>
    </location>
</feature>
<feature type="transmembrane region" description="Helical" evidence="7">
    <location>
        <begin position="116"/>
        <end position="136"/>
    </location>
</feature>
<keyword evidence="11" id="KW-1185">Reference proteome</keyword>
<feature type="transmembrane region" description="Helical" evidence="7">
    <location>
        <begin position="148"/>
        <end position="170"/>
    </location>
</feature>
<dbReference type="EMBL" id="VLTN01000040">
    <property type="protein sequence ID" value="KAA0149737.1"/>
    <property type="molecule type" value="Genomic_DNA"/>
</dbReference>
<dbReference type="InterPro" id="IPR003661">
    <property type="entry name" value="HisK_dim/P_dom"/>
</dbReference>
<keyword evidence="7" id="KW-0472">Membrane</keyword>
<keyword evidence="4" id="KW-0808">Transferase</keyword>
<dbReference type="GO" id="GO:0000155">
    <property type="term" value="F:phosphorelay sensor kinase activity"/>
    <property type="evidence" value="ECO:0007669"/>
    <property type="project" value="InterPro"/>
</dbReference>
<evidence type="ECO:0000256" key="4">
    <source>
        <dbReference type="ARBA" id="ARBA00022679"/>
    </source>
</evidence>
<dbReference type="PROSITE" id="PS50109">
    <property type="entry name" value="HIS_KIN"/>
    <property type="match status" value="1"/>
</dbReference>
<evidence type="ECO:0000313" key="10">
    <source>
        <dbReference type="EMBL" id="KAA0149737.1"/>
    </source>
</evidence>
<organism evidence="10 11">
    <name type="scientific">Cafeteria roenbergensis</name>
    <name type="common">Marine flagellate</name>
    <dbReference type="NCBI Taxonomy" id="33653"/>
    <lineage>
        <taxon>Eukaryota</taxon>
        <taxon>Sar</taxon>
        <taxon>Stramenopiles</taxon>
        <taxon>Bigyra</taxon>
        <taxon>Opalozoa</taxon>
        <taxon>Bicosoecida</taxon>
        <taxon>Cafeteriaceae</taxon>
        <taxon>Cafeteria</taxon>
    </lineage>
</organism>
<protein>
    <recommendedName>
        <fullName evidence="2">histidine kinase</fullName>
        <ecNumber evidence="2">2.7.13.3</ecNumber>
    </recommendedName>
</protein>
<dbReference type="Gene3D" id="3.40.50.2300">
    <property type="match status" value="1"/>
</dbReference>
<accession>A0A5A8CAP4</accession>
<reference evidence="10 11" key="1">
    <citation type="submission" date="2019-07" db="EMBL/GenBank/DDBJ databases">
        <title>Genomes of Cafeteria roenbergensis.</title>
        <authorList>
            <person name="Fischer M.G."/>
            <person name="Hackl T."/>
            <person name="Roman M."/>
        </authorList>
    </citation>
    <scope>NUCLEOTIDE SEQUENCE [LARGE SCALE GENOMIC DNA]</scope>
    <source>
        <strain evidence="10 11">BVI</strain>
    </source>
</reference>
<evidence type="ECO:0000259" key="8">
    <source>
        <dbReference type="PROSITE" id="PS50109"/>
    </source>
</evidence>
<dbReference type="SMART" id="SM00388">
    <property type="entry name" value="HisKA"/>
    <property type="match status" value="1"/>
</dbReference>
<dbReference type="CDD" id="cd00082">
    <property type="entry name" value="HisKA"/>
    <property type="match status" value="1"/>
</dbReference>
<dbReference type="InterPro" id="IPR036890">
    <property type="entry name" value="HATPase_C_sf"/>
</dbReference>
<keyword evidence="3 6" id="KW-0597">Phosphoprotein</keyword>
<dbReference type="PROSITE" id="PS50110">
    <property type="entry name" value="RESPONSE_REGULATORY"/>
    <property type="match status" value="1"/>
</dbReference>
<keyword evidence="5" id="KW-0418">Kinase</keyword>
<dbReference type="Pfam" id="PF02518">
    <property type="entry name" value="HATPase_c"/>
    <property type="match status" value="1"/>
</dbReference>
<dbReference type="GO" id="GO:0005886">
    <property type="term" value="C:plasma membrane"/>
    <property type="evidence" value="ECO:0007669"/>
    <property type="project" value="TreeGrafter"/>
</dbReference>
<feature type="transmembrane region" description="Helical" evidence="7">
    <location>
        <begin position="197"/>
        <end position="216"/>
    </location>
</feature>
<evidence type="ECO:0000256" key="5">
    <source>
        <dbReference type="ARBA" id="ARBA00022777"/>
    </source>
</evidence>
<sequence>MDAFAAAAASCTQLFTIMIAGAAMPSMGESVRGRFFVFSGGALATFLLFRQISGGGTTALVSQLTTDGACRYALVSGPSLSHWSTSTLVTAWYVASSISSAIARDAPGGENACRRVSLVLLGTFGVWATLPALAAYDFRLQPWAQPLLVTLMWAAGLATLLGAPVALLACSSRGERRLCARGLVMAATSNWGDMKHCARLVVAVVFLAGLSTPYWASWQWAPAPEACLPWATARWSVSGDPIPPQPQGLRHPFALDPSVPSHVESVIGGATANTSLALSALCMVFISATGLLVDASEEIADRRREVSNAAAASLGQAIAYVSHEARGPLNAAVLSLALLEDEHDQTANDALYEELSVAIHAARRHLDDLLLWERAGSPLPSTAAAGVEHAASGNCGQWSMLEATVIGAMQRDFSSLCERNGIDLQLETVLVGSLPDGSKRGSSRSLALFTSPPARAILRIEVADNGAGIPQELLESGKLFQPFARLRQGDDSLRMASSGLGLAIVRSIVVGRLRGTVGLRSRENFGTVLFANVPVWCRRRTPEDGLPAFMTLDVEMPVLDGRGVLRAMKGMDWAASGTKPPPVVVVTGNARQHDNRELTSLGAQRVLTKPVDPKVLASFLSRALSRPGVAAPGAGGPAT</sequence>
<dbReference type="GO" id="GO:0009927">
    <property type="term" value="F:histidine phosphotransfer kinase activity"/>
    <property type="evidence" value="ECO:0007669"/>
    <property type="project" value="TreeGrafter"/>
</dbReference>
<dbReference type="PANTHER" id="PTHR43047">
    <property type="entry name" value="TWO-COMPONENT HISTIDINE PROTEIN KINASE"/>
    <property type="match status" value="1"/>
</dbReference>
<dbReference type="InterPro" id="IPR003594">
    <property type="entry name" value="HATPase_dom"/>
</dbReference>
<evidence type="ECO:0000259" key="9">
    <source>
        <dbReference type="PROSITE" id="PS50110"/>
    </source>
</evidence>
<name>A0A5A8CAP4_CAFRO</name>
<dbReference type="InterPro" id="IPR005467">
    <property type="entry name" value="His_kinase_dom"/>
</dbReference>
<feature type="transmembrane region" description="Helical" evidence="7">
    <location>
        <begin position="72"/>
        <end position="95"/>
    </location>
</feature>
<dbReference type="InterPro" id="IPR004358">
    <property type="entry name" value="Sig_transdc_His_kin-like_C"/>
</dbReference>
<dbReference type="PANTHER" id="PTHR43047:SF72">
    <property type="entry name" value="OSMOSENSING HISTIDINE PROTEIN KINASE SLN1"/>
    <property type="match status" value="1"/>
</dbReference>
<gene>
    <name evidence="10" type="ORF">FNF29_05748</name>
</gene>
<keyword evidence="7" id="KW-1133">Transmembrane helix</keyword>
<evidence type="ECO:0000256" key="6">
    <source>
        <dbReference type="PROSITE-ProRule" id="PRU00169"/>
    </source>
</evidence>
<feature type="transmembrane region" description="Helical" evidence="7">
    <location>
        <begin position="35"/>
        <end position="52"/>
    </location>
</feature>
<dbReference type="InterPro" id="IPR001789">
    <property type="entry name" value="Sig_transdc_resp-reg_receiver"/>
</dbReference>
<feature type="domain" description="Histidine kinase" evidence="8">
    <location>
        <begin position="320"/>
        <end position="537"/>
    </location>
</feature>
<comment type="catalytic activity">
    <reaction evidence="1">
        <text>ATP + protein L-histidine = ADP + protein N-phospho-L-histidine.</text>
        <dbReference type="EC" id="2.7.13.3"/>
    </reaction>
</comment>
<dbReference type="SUPFAM" id="SSF47384">
    <property type="entry name" value="Homodimeric domain of signal transducing histidine kinase"/>
    <property type="match status" value="1"/>
</dbReference>
<evidence type="ECO:0000256" key="3">
    <source>
        <dbReference type="ARBA" id="ARBA00022553"/>
    </source>
</evidence>
<dbReference type="CDD" id="cd00075">
    <property type="entry name" value="HATPase"/>
    <property type="match status" value="1"/>
</dbReference>
<feature type="domain" description="Response regulatory" evidence="9">
    <location>
        <begin position="501"/>
        <end position="624"/>
    </location>
</feature>
<proteinExistence type="predicted"/>
<feature type="modified residue" description="4-aspartylphosphate" evidence="6">
    <location>
        <position position="553"/>
    </location>
</feature>
<evidence type="ECO:0000256" key="7">
    <source>
        <dbReference type="SAM" id="Phobius"/>
    </source>
</evidence>
<dbReference type="Proteomes" id="UP000323011">
    <property type="component" value="Unassembled WGS sequence"/>
</dbReference>
<dbReference type="SUPFAM" id="SSF55874">
    <property type="entry name" value="ATPase domain of HSP90 chaperone/DNA topoisomerase II/histidine kinase"/>
    <property type="match status" value="1"/>
</dbReference>
<dbReference type="Pfam" id="PF00072">
    <property type="entry name" value="Response_reg"/>
    <property type="match status" value="1"/>
</dbReference>
<dbReference type="Gene3D" id="3.30.565.10">
    <property type="entry name" value="Histidine kinase-like ATPase, C-terminal domain"/>
    <property type="match status" value="1"/>
</dbReference>
<evidence type="ECO:0000313" key="11">
    <source>
        <dbReference type="Proteomes" id="UP000323011"/>
    </source>
</evidence>
<dbReference type="InterPro" id="IPR036097">
    <property type="entry name" value="HisK_dim/P_sf"/>
</dbReference>
<keyword evidence="7" id="KW-0812">Transmembrane</keyword>
<dbReference type="InterPro" id="IPR011006">
    <property type="entry name" value="CheY-like_superfamily"/>
</dbReference>
<dbReference type="Gene3D" id="1.10.287.130">
    <property type="match status" value="1"/>
</dbReference>
<evidence type="ECO:0000256" key="2">
    <source>
        <dbReference type="ARBA" id="ARBA00012438"/>
    </source>
</evidence>